<gene>
    <name evidence="4" type="ORF">CR513_51294</name>
</gene>
<reference evidence="4" key="1">
    <citation type="submission" date="2018-05" db="EMBL/GenBank/DDBJ databases">
        <title>Draft genome of Mucuna pruriens seed.</title>
        <authorList>
            <person name="Nnadi N.E."/>
            <person name="Vos R."/>
            <person name="Hasami M.H."/>
            <person name="Devisetty U.K."/>
            <person name="Aguiy J.C."/>
        </authorList>
    </citation>
    <scope>NUCLEOTIDE SEQUENCE [LARGE SCALE GENOMIC DNA]</scope>
    <source>
        <strain evidence="4">JCA_2017</strain>
    </source>
</reference>
<keyword evidence="5" id="KW-1185">Reference proteome</keyword>
<feature type="domain" description="Retrotransposon gag" evidence="3">
    <location>
        <begin position="84"/>
        <end position="175"/>
    </location>
</feature>
<proteinExistence type="predicted"/>
<sequence>MRAAEKREEELRQQIAALRAAKERDQEEYEENATQPEIDETAIPPNFREVVVEPFDGNQDPHAHLQAFLTQIYISGGNDRLNCKLFPGTLRGVAMQWMATLPPRSIQTFKDLASSFLLQFDANKVKRLEVADFFDIRKAEGESLKNYLARFNNATVRVDDPDQKFFVKAFQKGLRAAPFSDALALRRPINMEEIRARAEKHVEMEEDQYERRKSKRKAERKEVKLAGKARKDRRPMLAKPHEQTQRFTPLNEKRAQIMHEIFQGKNDGEGEK</sequence>
<evidence type="ECO:0000313" key="4">
    <source>
        <dbReference type="EMBL" id="RDX69579.1"/>
    </source>
</evidence>
<dbReference type="Proteomes" id="UP000257109">
    <property type="component" value="Unassembled WGS sequence"/>
</dbReference>
<dbReference type="InterPro" id="IPR005162">
    <property type="entry name" value="Retrotrans_gag_dom"/>
</dbReference>
<evidence type="ECO:0000256" key="2">
    <source>
        <dbReference type="SAM" id="MobiDB-lite"/>
    </source>
</evidence>
<feature type="non-terminal residue" evidence="4">
    <location>
        <position position="1"/>
    </location>
</feature>
<feature type="coiled-coil region" evidence="1">
    <location>
        <begin position="1"/>
        <end position="32"/>
    </location>
</feature>
<dbReference type="PANTHER" id="PTHR33223:SF10">
    <property type="entry name" value="AMINOTRANSFERASE-LIKE PLANT MOBILE DOMAIN-CONTAINING PROTEIN"/>
    <property type="match status" value="1"/>
</dbReference>
<dbReference type="AlphaFoldDB" id="A0A371EUE7"/>
<organism evidence="4 5">
    <name type="scientific">Mucuna pruriens</name>
    <name type="common">Velvet bean</name>
    <name type="synonym">Dolichos pruriens</name>
    <dbReference type="NCBI Taxonomy" id="157652"/>
    <lineage>
        <taxon>Eukaryota</taxon>
        <taxon>Viridiplantae</taxon>
        <taxon>Streptophyta</taxon>
        <taxon>Embryophyta</taxon>
        <taxon>Tracheophyta</taxon>
        <taxon>Spermatophyta</taxon>
        <taxon>Magnoliopsida</taxon>
        <taxon>eudicotyledons</taxon>
        <taxon>Gunneridae</taxon>
        <taxon>Pentapetalae</taxon>
        <taxon>rosids</taxon>
        <taxon>fabids</taxon>
        <taxon>Fabales</taxon>
        <taxon>Fabaceae</taxon>
        <taxon>Papilionoideae</taxon>
        <taxon>50 kb inversion clade</taxon>
        <taxon>NPAAA clade</taxon>
        <taxon>indigoferoid/millettioid clade</taxon>
        <taxon>Phaseoleae</taxon>
        <taxon>Mucuna</taxon>
    </lineage>
</organism>
<feature type="region of interest" description="Disordered" evidence="2">
    <location>
        <begin position="205"/>
        <end position="252"/>
    </location>
</feature>
<evidence type="ECO:0000259" key="3">
    <source>
        <dbReference type="Pfam" id="PF03732"/>
    </source>
</evidence>
<dbReference type="PANTHER" id="PTHR33223">
    <property type="entry name" value="CCHC-TYPE DOMAIN-CONTAINING PROTEIN"/>
    <property type="match status" value="1"/>
</dbReference>
<keyword evidence="1" id="KW-0175">Coiled coil</keyword>
<dbReference type="EMBL" id="QJKJ01012051">
    <property type="protein sequence ID" value="RDX69579.1"/>
    <property type="molecule type" value="Genomic_DNA"/>
</dbReference>
<dbReference type="Pfam" id="PF03732">
    <property type="entry name" value="Retrotrans_gag"/>
    <property type="match status" value="1"/>
</dbReference>
<protein>
    <recommendedName>
        <fullName evidence="3">Retrotransposon gag domain-containing protein</fullName>
    </recommendedName>
</protein>
<evidence type="ECO:0000313" key="5">
    <source>
        <dbReference type="Proteomes" id="UP000257109"/>
    </source>
</evidence>
<name>A0A371EUE7_MUCPR</name>
<accession>A0A371EUE7</accession>
<comment type="caution">
    <text evidence="4">The sequence shown here is derived from an EMBL/GenBank/DDBJ whole genome shotgun (WGS) entry which is preliminary data.</text>
</comment>
<evidence type="ECO:0000256" key="1">
    <source>
        <dbReference type="SAM" id="Coils"/>
    </source>
</evidence>